<evidence type="ECO:0000256" key="7">
    <source>
        <dbReference type="ARBA" id="ARBA00022840"/>
    </source>
</evidence>
<dbReference type="SUPFAM" id="SSF55874">
    <property type="entry name" value="ATPase domain of HSP90 chaperone/DNA topoisomerase II/histidine kinase"/>
    <property type="match status" value="1"/>
</dbReference>
<organism evidence="10 11">
    <name type="scientific">Gottfriedia solisilvae</name>
    <dbReference type="NCBI Taxonomy" id="1516104"/>
    <lineage>
        <taxon>Bacteria</taxon>
        <taxon>Bacillati</taxon>
        <taxon>Bacillota</taxon>
        <taxon>Bacilli</taxon>
        <taxon>Bacillales</taxon>
        <taxon>Bacillaceae</taxon>
        <taxon>Gottfriedia</taxon>
    </lineage>
</organism>
<dbReference type="Pfam" id="PF02518">
    <property type="entry name" value="HATPase_c"/>
    <property type="match status" value="1"/>
</dbReference>
<evidence type="ECO:0000313" key="11">
    <source>
        <dbReference type="Proteomes" id="UP000626244"/>
    </source>
</evidence>
<dbReference type="GO" id="GO:0005524">
    <property type="term" value="F:ATP binding"/>
    <property type="evidence" value="ECO:0007669"/>
    <property type="project" value="UniProtKB-KW"/>
</dbReference>
<accession>A0A8J3AME2</accession>
<keyword evidence="8" id="KW-0902">Two-component regulatory system</keyword>
<dbReference type="SMART" id="SM00388">
    <property type="entry name" value="HisKA"/>
    <property type="match status" value="1"/>
</dbReference>
<dbReference type="Gene3D" id="3.30.565.10">
    <property type="entry name" value="Histidine kinase-like ATPase, C-terminal domain"/>
    <property type="match status" value="1"/>
</dbReference>
<dbReference type="InterPro" id="IPR035965">
    <property type="entry name" value="PAS-like_dom_sf"/>
</dbReference>
<comment type="caution">
    <text evidence="10">The sequence shown here is derived from an EMBL/GenBank/DDBJ whole genome shotgun (WGS) entry which is preliminary data.</text>
</comment>
<keyword evidence="6" id="KW-0418">Kinase</keyword>
<dbReference type="InterPro" id="IPR003594">
    <property type="entry name" value="HATPase_dom"/>
</dbReference>
<dbReference type="SUPFAM" id="SSF55785">
    <property type="entry name" value="PYP-like sensor domain (PAS domain)"/>
    <property type="match status" value="1"/>
</dbReference>
<reference evidence="11" key="1">
    <citation type="journal article" date="2019" name="Int. J. Syst. Evol. Microbiol.">
        <title>The Global Catalogue of Microorganisms (GCM) 10K type strain sequencing project: providing services to taxonomists for standard genome sequencing and annotation.</title>
        <authorList>
            <consortium name="The Broad Institute Genomics Platform"/>
            <consortium name="The Broad Institute Genome Sequencing Center for Infectious Disease"/>
            <person name="Wu L."/>
            <person name="Ma J."/>
        </authorList>
    </citation>
    <scope>NUCLEOTIDE SEQUENCE [LARGE SCALE GENOMIC DNA]</scope>
    <source>
        <strain evidence="11">CGMCC 1.14993</strain>
    </source>
</reference>
<evidence type="ECO:0000313" key="10">
    <source>
        <dbReference type="EMBL" id="GGI16403.1"/>
    </source>
</evidence>
<dbReference type="EC" id="2.7.13.3" evidence="2"/>
<dbReference type="PANTHER" id="PTHR43065">
    <property type="entry name" value="SENSOR HISTIDINE KINASE"/>
    <property type="match status" value="1"/>
</dbReference>
<dbReference type="NCBIfam" id="TIGR00229">
    <property type="entry name" value="sensory_box"/>
    <property type="match status" value="1"/>
</dbReference>
<protein>
    <recommendedName>
        <fullName evidence="2">histidine kinase</fullName>
        <ecNumber evidence="2">2.7.13.3</ecNumber>
    </recommendedName>
</protein>
<evidence type="ECO:0000256" key="4">
    <source>
        <dbReference type="ARBA" id="ARBA00022679"/>
    </source>
</evidence>
<dbReference type="InterPro" id="IPR003661">
    <property type="entry name" value="HisK_dim/P_dom"/>
</dbReference>
<dbReference type="OrthoDB" id="9759607at2"/>
<dbReference type="Pfam" id="PF00512">
    <property type="entry name" value="HisKA"/>
    <property type="match status" value="1"/>
</dbReference>
<dbReference type="SMART" id="SM00387">
    <property type="entry name" value="HATPase_c"/>
    <property type="match status" value="1"/>
</dbReference>
<keyword evidence="3" id="KW-0597">Phosphoprotein</keyword>
<evidence type="ECO:0000256" key="5">
    <source>
        <dbReference type="ARBA" id="ARBA00022741"/>
    </source>
</evidence>
<dbReference type="RefSeq" id="WP_088001002.1">
    <property type="nucleotide sequence ID" value="NZ_BMHB01000002.1"/>
</dbReference>
<dbReference type="InterPro" id="IPR004358">
    <property type="entry name" value="Sig_transdc_His_kin-like_C"/>
</dbReference>
<feature type="domain" description="Histidine kinase" evidence="9">
    <location>
        <begin position="146"/>
        <end position="348"/>
    </location>
</feature>
<dbReference type="PROSITE" id="PS50109">
    <property type="entry name" value="HIS_KIN"/>
    <property type="match status" value="1"/>
</dbReference>
<dbReference type="GO" id="GO:0000155">
    <property type="term" value="F:phosphorelay sensor kinase activity"/>
    <property type="evidence" value="ECO:0007669"/>
    <property type="project" value="InterPro"/>
</dbReference>
<dbReference type="EMBL" id="BMHB01000002">
    <property type="protein sequence ID" value="GGI16403.1"/>
    <property type="molecule type" value="Genomic_DNA"/>
</dbReference>
<keyword evidence="11" id="KW-1185">Reference proteome</keyword>
<dbReference type="Gene3D" id="1.10.287.130">
    <property type="match status" value="1"/>
</dbReference>
<dbReference type="InterPro" id="IPR036890">
    <property type="entry name" value="HATPase_C_sf"/>
</dbReference>
<dbReference type="AlphaFoldDB" id="A0A8J3AME2"/>
<dbReference type="InterPro" id="IPR005467">
    <property type="entry name" value="His_kinase_dom"/>
</dbReference>
<evidence type="ECO:0000256" key="2">
    <source>
        <dbReference type="ARBA" id="ARBA00012438"/>
    </source>
</evidence>
<comment type="catalytic activity">
    <reaction evidence="1">
        <text>ATP + protein L-histidine = ADP + protein N-phospho-L-histidine.</text>
        <dbReference type="EC" id="2.7.13.3"/>
    </reaction>
</comment>
<dbReference type="Pfam" id="PF08448">
    <property type="entry name" value="PAS_4"/>
    <property type="match status" value="1"/>
</dbReference>
<gene>
    <name evidence="10" type="ORF">GCM10007380_32790</name>
</gene>
<evidence type="ECO:0000259" key="9">
    <source>
        <dbReference type="PROSITE" id="PS50109"/>
    </source>
</evidence>
<dbReference type="Proteomes" id="UP000626244">
    <property type="component" value="Unassembled WGS sequence"/>
</dbReference>
<dbReference type="CDD" id="cd00082">
    <property type="entry name" value="HisKA"/>
    <property type="match status" value="1"/>
</dbReference>
<dbReference type="SUPFAM" id="SSF47384">
    <property type="entry name" value="Homodimeric domain of signal transducing histidine kinase"/>
    <property type="match status" value="1"/>
</dbReference>
<evidence type="ECO:0000256" key="1">
    <source>
        <dbReference type="ARBA" id="ARBA00000085"/>
    </source>
</evidence>
<evidence type="ECO:0000256" key="6">
    <source>
        <dbReference type="ARBA" id="ARBA00022777"/>
    </source>
</evidence>
<proteinExistence type="predicted"/>
<evidence type="ECO:0000256" key="8">
    <source>
        <dbReference type="ARBA" id="ARBA00023012"/>
    </source>
</evidence>
<dbReference type="Gene3D" id="3.30.450.20">
    <property type="entry name" value="PAS domain"/>
    <property type="match status" value="1"/>
</dbReference>
<keyword evidence="5" id="KW-0547">Nucleotide-binding</keyword>
<evidence type="ECO:0000256" key="3">
    <source>
        <dbReference type="ARBA" id="ARBA00022553"/>
    </source>
</evidence>
<dbReference type="InterPro" id="IPR000014">
    <property type="entry name" value="PAS"/>
</dbReference>
<dbReference type="PANTHER" id="PTHR43065:SF46">
    <property type="entry name" value="C4-DICARBOXYLATE TRANSPORT SENSOR PROTEIN DCTB"/>
    <property type="match status" value="1"/>
</dbReference>
<keyword evidence="7" id="KW-0067">ATP-binding</keyword>
<dbReference type="PRINTS" id="PR00344">
    <property type="entry name" value="BCTRLSENSOR"/>
</dbReference>
<dbReference type="InterPro" id="IPR036097">
    <property type="entry name" value="HisK_dim/P_sf"/>
</dbReference>
<sequence length="348" mass="39792">MESLENMSFLDEKRLIKHVDMQDVLMNMVKGCYYLNSKMEFVFINKAAEAMIEKPKEELLGACMWDVLPNYIGTDVYKYYNKAYDEQEIQTFEIVTEYSKRDVEIRVIPDKNGILSIFTDVTEKKKYEEEQMYIEKIRIIGEMAAGVAHEVRNPLTIVKGFLQVISENDDLSDYKDIFALMIDEMNRVNNIISEFLDIAKVKPNKIEFNDLNGIIKTLNPLLETRALKENKFIHLELSSIPTIKIDQNEIRQLLLNMVSNSLDAMKPHDSVVIKTYIKEGTVVLSIIDSGKGIPPEINDRISTPFVTSKENGTGLGLAICYAIAKRNNATIDFVSSPDGTTFNIRFNQ</sequence>
<name>A0A8J3AME2_9BACI</name>
<dbReference type="InterPro" id="IPR013656">
    <property type="entry name" value="PAS_4"/>
</dbReference>
<keyword evidence="4" id="KW-0808">Transferase</keyword>